<sequence length="124" mass="14134">MIATKEEFQQALLKLRDKSRFRNTKYLDLLKAQYSSPNHTITATKLAQAVGYENYNAANLQYGSLGHELAEVLGYKPPERNNGEPMWFWTISTGSEAESDSAGHYEFAMRLELVQALEGMKWVK</sequence>
<gene>
    <name evidence="1" type="ORF">ABA45_08930</name>
</gene>
<keyword evidence="2" id="KW-1185">Reference proteome</keyword>
<proteinExistence type="predicted"/>
<evidence type="ECO:0000313" key="2">
    <source>
        <dbReference type="Proteomes" id="UP000036406"/>
    </source>
</evidence>
<dbReference type="AlphaFoldDB" id="A0A0H4I496"/>
<name>A0A0H4I496_9GAMM</name>
<protein>
    <submittedName>
        <fullName evidence="1">Uncharacterized protein</fullName>
    </submittedName>
</protein>
<accession>A0A0H4I496</accession>
<dbReference type="RefSeq" id="WP_048385462.1">
    <property type="nucleotide sequence ID" value="NZ_CP011494.1"/>
</dbReference>
<dbReference type="PATRIC" id="fig|330734.3.peg.1873"/>
<dbReference type="Proteomes" id="UP000036406">
    <property type="component" value="Chromosome"/>
</dbReference>
<evidence type="ECO:0000313" key="1">
    <source>
        <dbReference type="EMBL" id="AKO52525.1"/>
    </source>
</evidence>
<organism evidence="1 2">
    <name type="scientific">Marinobacter psychrophilus</name>
    <dbReference type="NCBI Taxonomy" id="330734"/>
    <lineage>
        <taxon>Bacteria</taxon>
        <taxon>Pseudomonadati</taxon>
        <taxon>Pseudomonadota</taxon>
        <taxon>Gammaproteobacteria</taxon>
        <taxon>Pseudomonadales</taxon>
        <taxon>Marinobacteraceae</taxon>
        <taxon>Marinobacter</taxon>
    </lineage>
</organism>
<dbReference type="EMBL" id="CP011494">
    <property type="protein sequence ID" value="AKO52525.1"/>
    <property type="molecule type" value="Genomic_DNA"/>
</dbReference>
<dbReference type="KEGG" id="mpq:ABA45_08930"/>
<reference evidence="1 2" key="1">
    <citation type="submission" date="2015-05" db="EMBL/GenBank/DDBJ databases">
        <title>Complete genome of Marinobacter psychrophilus strain 20041T isolated from sea-ice of the Canadian Basin.</title>
        <authorList>
            <person name="Song L."/>
            <person name="Ren L."/>
            <person name="Yu Y."/>
            <person name="Wang X."/>
        </authorList>
    </citation>
    <scope>NUCLEOTIDE SEQUENCE [LARGE SCALE GENOMIC DNA]</scope>
    <source>
        <strain evidence="1 2">20041</strain>
    </source>
</reference>